<dbReference type="EMBL" id="CP091871">
    <property type="protein sequence ID" value="WEU40535.1"/>
    <property type="molecule type" value="Genomic_DNA"/>
</dbReference>
<evidence type="ECO:0000256" key="1">
    <source>
        <dbReference type="SAM" id="Phobius"/>
    </source>
</evidence>
<proteinExistence type="predicted"/>
<protein>
    <submittedName>
        <fullName evidence="2">Uncharacterized protein</fullName>
    </submittedName>
</protein>
<keyword evidence="1" id="KW-1133">Transmembrane helix</keyword>
<dbReference type="AlphaFoldDB" id="A0AAF0D2P9"/>
<keyword evidence="1" id="KW-0472">Membrane</keyword>
<evidence type="ECO:0000313" key="3">
    <source>
        <dbReference type="Proteomes" id="UP000186851"/>
    </source>
</evidence>
<dbReference type="Proteomes" id="UP000186851">
    <property type="component" value="Chromosome"/>
</dbReference>
<reference evidence="2" key="1">
    <citation type="journal article" date="2017" name="Nature">
        <title>Asgard archaea illuminate the origin of eukaryotic cellular complexity.</title>
        <authorList>
            <person name="Zaremba-Niedzwiedzka K."/>
            <person name="Caceres E.F."/>
            <person name="Saw J.H."/>
            <person name="Backstrom D."/>
            <person name="Juzokaite L."/>
            <person name="Vancaester E."/>
            <person name="Seitz K.W."/>
            <person name="Anantharaman K."/>
            <person name="Starnawski P."/>
            <person name="Kjeldsen K.U."/>
            <person name="Scott M.B."/>
            <person name="Nunoura T."/>
            <person name="Banfield J.F."/>
            <person name="Schramm A."/>
            <person name="Baker B.J."/>
            <person name="Spang A."/>
            <person name="Ettema T.J.G."/>
        </authorList>
    </citation>
    <scope>NUCLEOTIDE SEQUENCE</scope>
    <source>
        <strain evidence="2">LCB_4</strain>
    </source>
</reference>
<accession>A0AAF0D2P9</accession>
<keyword evidence="1" id="KW-0812">Transmembrane</keyword>
<organism evidence="2 3">
    <name type="scientific">Odinarchaeota yellowstonii (strain LCB_4)</name>
    <dbReference type="NCBI Taxonomy" id="1841599"/>
    <lineage>
        <taxon>Archaea</taxon>
        <taxon>Promethearchaeati</taxon>
        <taxon>Candidatus Odinarchaeota</taxon>
        <taxon>Candidatus Odinarchaeia</taxon>
        <taxon>Candidatus Odinarchaeales</taxon>
        <taxon>Candidatus Odinarchaeaceae</taxon>
        <taxon>Candidatus Odinarchaeum</taxon>
    </lineage>
</organism>
<sequence length="113" mass="12641">MRALKENYKFLTINLIAALGFSIIYGLFDYSNLIVEVVSLGFFIIFLIFSAYFKQDFRVTVLTALILLVSAALILAVGLEVLANQEAIIAYYYLVVGVIGLFIDYIRNRGTNG</sequence>
<feature type="transmembrane region" description="Helical" evidence="1">
    <location>
        <begin position="7"/>
        <end position="28"/>
    </location>
</feature>
<dbReference type="KEGG" id="oyw:OdinLCB4_000990"/>
<feature type="transmembrane region" description="Helical" evidence="1">
    <location>
        <begin position="34"/>
        <end position="53"/>
    </location>
</feature>
<reference evidence="2" key="2">
    <citation type="journal article" date="2022" name="Nat. Microbiol.">
        <title>A closed Candidatus Odinarchaeum chromosome exposes Asgard archaeal viruses.</title>
        <authorList>
            <person name="Tamarit D."/>
            <person name="Caceres E.F."/>
            <person name="Krupovic M."/>
            <person name="Nijland R."/>
            <person name="Eme L."/>
            <person name="Robinson N.P."/>
            <person name="Ettema T.J.G."/>
        </authorList>
    </citation>
    <scope>NUCLEOTIDE SEQUENCE</scope>
    <source>
        <strain evidence="2">LCB_4</strain>
    </source>
</reference>
<gene>
    <name evidence="2" type="ORF">OdinLCB4_000990</name>
</gene>
<feature type="transmembrane region" description="Helical" evidence="1">
    <location>
        <begin position="88"/>
        <end position="106"/>
    </location>
</feature>
<evidence type="ECO:0000313" key="2">
    <source>
        <dbReference type="EMBL" id="WEU40535.1"/>
    </source>
</evidence>
<feature type="transmembrane region" description="Helical" evidence="1">
    <location>
        <begin position="60"/>
        <end position="82"/>
    </location>
</feature>
<name>A0AAF0D2P9_ODILC</name>